<reference evidence="1 2" key="1">
    <citation type="journal article" date="2023" name="Microbiol. Spectr.">
        <title>Symbiosis of Carpenter Bees with Uncharacterized Lactic Acid Bacteria Showing NAD Auxotrophy.</title>
        <authorList>
            <person name="Kawasaki S."/>
            <person name="Ozawa K."/>
            <person name="Mori T."/>
            <person name="Yamamoto A."/>
            <person name="Ito M."/>
            <person name="Ohkuma M."/>
            <person name="Sakamoto M."/>
            <person name="Matsutani M."/>
        </authorList>
    </citation>
    <scope>NUCLEOTIDE SEQUENCE [LARGE SCALE GENOMIC DNA]</scope>
    <source>
        <strain evidence="1 2">Kim37-2</strain>
    </source>
</reference>
<gene>
    <name evidence="1" type="ORF">KIM372_05980</name>
</gene>
<keyword evidence="2" id="KW-1185">Reference proteome</keyword>
<dbReference type="Gene3D" id="1.10.10.10">
    <property type="entry name" value="Winged helix-like DNA-binding domain superfamily/Winged helix DNA-binding domain"/>
    <property type="match status" value="2"/>
</dbReference>
<organism evidence="1 2">
    <name type="scientific">Bombiscardovia nodaiensis</name>
    <dbReference type="NCBI Taxonomy" id="2932181"/>
    <lineage>
        <taxon>Bacteria</taxon>
        <taxon>Bacillati</taxon>
        <taxon>Actinomycetota</taxon>
        <taxon>Actinomycetes</taxon>
        <taxon>Bifidobacteriales</taxon>
        <taxon>Bifidobacteriaceae</taxon>
        <taxon>Bombiscardovia</taxon>
    </lineage>
</organism>
<evidence type="ECO:0000313" key="2">
    <source>
        <dbReference type="Proteomes" id="UP001321766"/>
    </source>
</evidence>
<dbReference type="InterPro" id="IPR036388">
    <property type="entry name" value="WH-like_DNA-bd_sf"/>
</dbReference>
<dbReference type="EMBL" id="AP026798">
    <property type="protein sequence ID" value="BDR52691.1"/>
    <property type="molecule type" value="Genomic_DNA"/>
</dbReference>
<name>A0ABN6S940_9BIFI</name>
<sequence>MPRVGDNRPQPVRRISPDGQTRVFESLSAAAKYMRESGEAPKATSAALGVTISKRRSHQSYGYTWAYAGSPTPIPTHIIHMVEVTGQSVHVFTNTVNAAHYLQDSGIAPNARADNIEKAASKVGKIAYGYRWVWGESYELLPLEKLGPIAQFTYDGEKVAVYRSAVEAARALRQSDETPMAKPRHIMQAIARGENPKATRAKFQSLGYVWHWADPNEPDAQATMQGGPQVRGNYQSLQVECINSKDEVIAVYANTKAAAQAIHSERPEVKVKTADSSICLACQRRHLYIYGYRWRFAQDAHLPTVEDRRHISINEEAVDRIAPDGTLETFASATEAARHLFKTGEAPKASPSFITNVIHGRGRTAYGYVWTMHGQPPADPLPLTRYPSAHPKTRHTGPVERILPDGQVIRYESIIEAVREMMRSGEFPKASSPRISAVCLGKFKRAYGSQWRYVGSDTGKGNTYRESSE</sequence>
<dbReference type="Proteomes" id="UP001321766">
    <property type="component" value="Chromosome"/>
</dbReference>
<protein>
    <submittedName>
        <fullName evidence="1">Uncharacterized protein</fullName>
    </submittedName>
</protein>
<accession>A0ABN6S940</accession>
<evidence type="ECO:0000313" key="1">
    <source>
        <dbReference type="EMBL" id="BDR52691.1"/>
    </source>
</evidence>
<proteinExistence type="predicted"/>